<name>A0A7S1VT87_9STRA</name>
<evidence type="ECO:0000256" key="2">
    <source>
        <dbReference type="SAM" id="Phobius"/>
    </source>
</evidence>
<evidence type="ECO:0000313" key="3">
    <source>
        <dbReference type="EMBL" id="CAD9310518.1"/>
    </source>
</evidence>
<dbReference type="AlphaFoldDB" id="A0A7S1VT87"/>
<organism evidence="3">
    <name type="scientific">Grammatophora oceanica</name>
    <dbReference type="NCBI Taxonomy" id="210454"/>
    <lineage>
        <taxon>Eukaryota</taxon>
        <taxon>Sar</taxon>
        <taxon>Stramenopiles</taxon>
        <taxon>Ochrophyta</taxon>
        <taxon>Bacillariophyta</taxon>
        <taxon>Fragilariophyceae</taxon>
        <taxon>Fragilariophycidae</taxon>
        <taxon>Rhabdonematales</taxon>
        <taxon>Grammatophoraceae</taxon>
        <taxon>Grammatophora</taxon>
    </lineage>
</organism>
<feature type="region of interest" description="Disordered" evidence="1">
    <location>
        <begin position="39"/>
        <end position="71"/>
    </location>
</feature>
<accession>A0A7S1VT87</accession>
<feature type="compositionally biased region" description="Basic residues" evidence="1">
    <location>
        <begin position="52"/>
        <end position="71"/>
    </location>
</feature>
<feature type="transmembrane region" description="Helical" evidence="2">
    <location>
        <begin position="74"/>
        <end position="92"/>
    </location>
</feature>
<sequence length="190" mass="21053">MSSHLSTEEKIDRMLLAQSSSTPSLTSLDAEDTFRVTGSASAARSMKQQQQQHRRRRSHRPTTRRFKRQQKQRNVQIALSLALCFMVVWYGSECQKHPEVAESKSHHVLGFLGLLQTLLVWACLCEAQKHHYEEGAQSGPATQHATTATTSSSSPIGGALRDIAADILSLFTNTRLVQGDTVYTESAANK</sequence>
<keyword evidence="2" id="KW-0812">Transmembrane</keyword>
<gene>
    <name evidence="3" type="ORF">GOCE00092_LOCUS26555</name>
</gene>
<reference evidence="3" key="1">
    <citation type="submission" date="2021-01" db="EMBL/GenBank/DDBJ databases">
        <authorList>
            <person name="Corre E."/>
            <person name="Pelletier E."/>
            <person name="Niang G."/>
            <person name="Scheremetjew M."/>
            <person name="Finn R."/>
            <person name="Kale V."/>
            <person name="Holt S."/>
            <person name="Cochrane G."/>
            <person name="Meng A."/>
            <person name="Brown T."/>
            <person name="Cohen L."/>
        </authorList>
    </citation>
    <scope>NUCLEOTIDE SEQUENCE</scope>
    <source>
        <strain evidence="3">CCMP 410</strain>
    </source>
</reference>
<feature type="transmembrane region" description="Helical" evidence="2">
    <location>
        <begin position="104"/>
        <end position="124"/>
    </location>
</feature>
<evidence type="ECO:0000256" key="1">
    <source>
        <dbReference type="SAM" id="MobiDB-lite"/>
    </source>
</evidence>
<protein>
    <submittedName>
        <fullName evidence="3">Uncharacterized protein</fullName>
    </submittedName>
</protein>
<proteinExistence type="predicted"/>
<dbReference type="EMBL" id="HBGK01050465">
    <property type="protein sequence ID" value="CAD9310518.1"/>
    <property type="molecule type" value="Transcribed_RNA"/>
</dbReference>
<keyword evidence="2" id="KW-1133">Transmembrane helix</keyword>
<keyword evidence="2" id="KW-0472">Membrane</keyword>